<evidence type="ECO:0000313" key="3">
    <source>
        <dbReference type="EMBL" id="MCC9033129.1"/>
    </source>
</evidence>
<keyword evidence="4" id="KW-1185">Reference proteome</keyword>
<evidence type="ECO:0000313" key="2">
    <source>
        <dbReference type="EMBL" id="MBD3907114.1"/>
    </source>
</evidence>
<reference evidence="3" key="1">
    <citation type="submission" date="2021-11" db="EMBL/GenBank/DDBJ databases">
        <title>Description of novel Chryseobacterium species.</title>
        <authorList>
            <person name="Saticioglu I.B."/>
            <person name="Ay H."/>
            <person name="Altun S."/>
            <person name="Duman M."/>
        </authorList>
    </citation>
    <scope>NUCLEOTIDE SEQUENCE</scope>
    <source>
        <strain evidence="3">C-39</strain>
    </source>
</reference>
<organism evidence="3 5">
    <name type="scientific">Chryseobacterium muglaense</name>
    <dbReference type="NCBI Taxonomy" id="2893752"/>
    <lineage>
        <taxon>Bacteria</taxon>
        <taxon>Pseudomonadati</taxon>
        <taxon>Bacteroidota</taxon>
        <taxon>Flavobacteriia</taxon>
        <taxon>Flavobacteriales</taxon>
        <taxon>Weeksellaceae</taxon>
        <taxon>Chryseobacterium group</taxon>
        <taxon>Chryseobacterium</taxon>
    </lineage>
</organism>
<reference evidence="4" key="2">
    <citation type="submission" date="2023-07" db="EMBL/GenBank/DDBJ databases">
        <title>Description of novel Chryseobacterium sp. strain C-2.</title>
        <authorList>
            <person name="Saticioglu I.B."/>
        </authorList>
    </citation>
    <scope>NUCLEOTIDE SEQUENCE [LARGE SCALE GENOMIC DNA]</scope>
    <source>
        <strain evidence="4">C-2</strain>
    </source>
</reference>
<dbReference type="RefSeq" id="WP_191181468.1">
    <property type="nucleotide sequence ID" value="NZ_JACXXP010000052.1"/>
</dbReference>
<feature type="domain" description="Thiopeptide-type bacteriocin biosynthesis" evidence="1">
    <location>
        <begin position="7"/>
        <end position="280"/>
    </location>
</feature>
<dbReference type="EMBL" id="JAJJML010000001">
    <property type="protein sequence ID" value="MCC9033129.1"/>
    <property type="molecule type" value="Genomic_DNA"/>
</dbReference>
<protein>
    <submittedName>
        <fullName evidence="3">Thiopeptide-type bacteriocin biosynthesis protein</fullName>
    </submittedName>
</protein>
<dbReference type="InterPro" id="IPR023809">
    <property type="entry name" value="Thiopep_bacteriocin_synth_dom"/>
</dbReference>
<evidence type="ECO:0000313" key="4">
    <source>
        <dbReference type="Proteomes" id="UP000603715"/>
    </source>
</evidence>
<gene>
    <name evidence="2" type="ORF">IEW27_21300</name>
    <name evidence="3" type="ORF">LNP80_02510</name>
</gene>
<evidence type="ECO:0000313" key="5">
    <source>
        <dbReference type="Proteomes" id="UP001107960"/>
    </source>
</evidence>
<comment type="caution">
    <text evidence="3">The sequence shown here is derived from an EMBL/GenBank/DDBJ whole genome shotgun (WGS) entry which is preliminary data.</text>
</comment>
<name>A0A9Q3YPU4_9FLAO</name>
<dbReference type="Proteomes" id="UP001107960">
    <property type="component" value="Unassembled WGS sequence"/>
</dbReference>
<proteinExistence type="predicted"/>
<dbReference type="NCBIfam" id="TIGR03891">
    <property type="entry name" value="thiopep_ocin"/>
    <property type="match status" value="1"/>
</dbReference>
<reference evidence="2" key="3">
    <citation type="submission" date="2024-05" db="EMBL/GenBank/DDBJ databases">
        <title>Description of novel Chryseobacterium sp. strain C-2.</title>
        <authorList>
            <person name="Saticioglu I.B."/>
        </authorList>
    </citation>
    <scope>NUCLEOTIDE SEQUENCE</scope>
    <source>
        <strain evidence="2">C-2</strain>
    </source>
</reference>
<dbReference type="AlphaFoldDB" id="A0A9Q3YPU4"/>
<evidence type="ECO:0000259" key="1">
    <source>
        <dbReference type="Pfam" id="PF14028"/>
    </source>
</evidence>
<accession>A0A9Q3YPU4</accession>
<sequence length="293" mass="35005">MQTETNWISAYIFHDISFEKVLIELLKPFIEKLEKKDYVSTFFFIRYWEDGPHVRLRLLPKNSQNKAHIISLLKTTVKLFFDECSLVSSYRLEFKDYVREIERYGGKVNIIEAEKIFEISSRTILDIIDDNYNNWDYSLAISYAIQIHLVLAKLLFKNDLNTMISFFQKVYSNWFYYSIKIDETEKKVDDEVKKINLAFEESYNKQNTVINNMIKYLLQEKIEVSISTKWFLESNLIDNNYYSFKNCDDLTLFAIYDSLIHMTNNRLGIYLRDESFIAFLIFNGLIKYKNSLS</sequence>
<dbReference type="Pfam" id="PF14028">
    <property type="entry name" value="Lant_dehydr_C"/>
    <property type="match status" value="1"/>
</dbReference>
<dbReference type="EMBL" id="JACXXP010000052">
    <property type="protein sequence ID" value="MBD3907114.1"/>
    <property type="molecule type" value="Genomic_DNA"/>
</dbReference>
<dbReference type="Proteomes" id="UP000603715">
    <property type="component" value="Unassembled WGS sequence"/>
</dbReference>